<evidence type="ECO:0000259" key="1">
    <source>
        <dbReference type="PROSITE" id="PS50943"/>
    </source>
</evidence>
<dbReference type="Proteomes" id="UP000175989">
    <property type="component" value="Unassembled WGS sequence"/>
</dbReference>
<dbReference type="AlphaFoldDB" id="A0A1E7W673"/>
<dbReference type="CDD" id="cd00093">
    <property type="entry name" value="HTH_XRE"/>
    <property type="match status" value="1"/>
</dbReference>
<feature type="domain" description="HTH cro/C1-type" evidence="1">
    <location>
        <begin position="4"/>
        <end position="39"/>
    </location>
</feature>
<reference evidence="3" key="1">
    <citation type="journal article" date="2016" name="Front. Microbiol.">
        <title>Molecular Keys to the Janthinobacterium and Duganella spp. Interaction with the Plant Pathogen Fusarium graminearum.</title>
        <authorList>
            <person name="Haack F.S."/>
            <person name="Poehlein A."/>
            <person name="Kroger C."/>
            <person name="Voigt C.A."/>
            <person name="Piepenbring M."/>
            <person name="Bode H.B."/>
            <person name="Daniel R."/>
            <person name="Schafer W."/>
            <person name="Streit W.R."/>
        </authorList>
    </citation>
    <scope>NUCLEOTIDE SEQUENCE [LARGE SCALE GENOMIC DNA]</scope>
    <source>
        <strain evidence="3">T54</strain>
    </source>
</reference>
<dbReference type="Gene3D" id="1.10.260.40">
    <property type="entry name" value="lambda repressor-like DNA-binding domains"/>
    <property type="match status" value="1"/>
</dbReference>
<evidence type="ECO:0000313" key="3">
    <source>
        <dbReference type="Proteomes" id="UP000175989"/>
    </source>
</evidence>
<dbReference type="GO" id="GO:0003677">
    <property type="term" value="F:DNA binding"/>
    <property type="evidence" value="ECO:0007669"/>
    <property type="project" value="InterPro"/>
</dbReference>
<dbReference type="EMBL" id="LROM01000152">
    <property type="protein sequence ID" value="OEZ91501.1"/>
    <property type="molecule type" value="Genomic_DNA"/>
</dbReference>
<dbReference type="PROSITE" id="PS50943">
    <property type="entry name" value="HTH_CROC1"/>
    <property type="match status" value="1"/>
</dbReference>
<name>A0A1E7W673_9BURK</name>
<keyword evidence="3" id="KW-1185">Reference proteome</keyword>
<sequence length="81" mass="8629">MNRISDIRAKLALTQKALADALQVSQGNVSHYERGQSVPPKVAQRLIAFAAKRGHTLSFDDIYGNPAPAAVTQLNQAGEAA</sequence>
<dbReference type="InterPro" id="IPR010982">
    <property type="entry name" value="Lambda_DNA-bd_dom_sf"/>
</dbReference>
<dbReference type="SMART" id="SM00530">
    <property type="entry name" value="HTH_XRE"/>
    <property type="match status" value="1"/>
</dbReference>
<organism evidence="2 3">
    <name type="scientific">Duganella phyllosphaerae</name>
    <dbReference type="NCBI Taxonomy" id="762836"/>
    <lineage>
        <taxon>Bacteria</taxon>
        <taxon>Pseudomonadati</taxon>
        <taxon>Pseudomonadota</taxon>
        <taxon>Betaproteobacteria</taxon>
        <taxon>Burkholderiales</taxon>
        <taxon>Oxalobacteraceae</taxon>
        <taxon>Telluria group</taxon>
        <taxon>Duganella</taxon>
    </lineage>
</organism>
<dbReference type="InterPro" id="IPR001387">
    <property type="entry name" value="Cro/C1-type_HTH"/>
</dbReference>
<proteinExistence type="predicted"/>
<dbReference type="SUPFAM" id="SSF47413">
    <property type="entry name" value="lambda repressor-like DNA-binding domains"/>
    <property type="match status" value="1"/>
</dbReference>
<comment type="caution">
    <text evidence="2">The sequence shown here is derived from an EMBL/GenBank/DDBJ whole genome shotgun (WGS) entry which is preliminary data.</text>
</comment>
<gene>
    <name evidence="2" type="ORF">DUPY_51130</name>
</gene>
<dbReference type="Pfam" id="PF01381">
    <property type="entry name" value="HTH_3"/>
    <property type="match status" value="1"/>
</dbReference>
<accession>A0A1E7W673</accession>
<evidence type="ECO:0000313" key="2">
    <source>
        <dbReference type="EMBL" id="OEZ91501.1"/>
    </source>
</evidence>
<protein>
    <submittedName>
        <fullName evidence="2">Helix-turn-helix protein</fullName>
    </submittedName>
</protein>
<dbReference type="RefSeq" id="WP_070251976.1">
    <property type="nucleotide sequence ID" value="NZ_LROM01000152.1"/>
</dbReference>
<dbReference type="OrthoDB" id="6446140at2"/>